<reference evidence="5 6" key="1">
    <citation type="submission" date="2022-11" db="EMBL/GenBank/DDBJ databases">
        <title>Genome Sequencing of Nocardia sp. ON39_IFM12276 and assembly.</title>
        <authorList>
            <person name="Shimojima M."/>
            <person name="Toyokawa M."/>
            <person name="Uesaka K."/>
        </authorList>
    </citation>
    <scope>NUCLEOTIDE SEQUENCE [LARGE SCALE GENOMIC DNA]</scope>
    <source>
        <strain evidence="5 6">IFM 12276</strain>
    </source>
</reference>
<evidence type="ECO:0000313" key="6">
    <source>
        <dbReference type="Proteomes" id="UP001317870"/>
    </source>
</evidence>
<dbReference type="Proteomes" id="UP001317870">
    <property type="component" value="Chromosome"/>
</dbReference>
<evidence type="ECO:0000313" key="5">
    <source>
        <dbReference type="EMBL" id="BDT99255.1"/>
    </source>
</evidence>
<evidence type="ECO:0008006" key="7">
    <source>
        <dbReference type="Google" id="ProtNLM"/>
    </source>
</evidence>
<evidence type="ECO:0000256" key="2">
    <source>
        <dbReference type="ARBA" id="ARBA00006411"/>
    </source>
</evidence>
<keyword evidence="4" id="KW-0143">Chaperone</keyword>
<comment type="similarity">
    <text evidence="2">Belongs to the EspG family.</text>
</comment>
<name>A0ABN6U2L2_9NOCA</name>
<comment type="subcellular location">
    <subcellularLocation>
        <location evidence="1">Cytoplasm</location>
    </subcellularLocation>
</comment>
<organism evidence="5 6">
    <name type="scientific">Nocardia sputorum</name>
    <dbReference type="NCBI Taxonomy" id="2984338"/>
    <lineage>
        <taxon>Bacteria</taxon>
        <taxon>Bacillati</taxon>
        <taxon>Actinomycetota</taxon>
        <taxon>Actinomycetes</taxon>
        <taxon>Mycobacteriales</taxon>
        <taxon>Nocardiaceae</taxon>
        <taxon>Nocardia</taxon>
    </lineage>
</organism>
<dbReference type="RefSeq" id="WP_281879386.1">
    <property type="nucleotide sequence ID" value="NZ_AP026976.1"/>
</dbReference>
<protein>
    <recommendedName>
        <fullName evidence="7">ESX secretion-associated protein EspG</fullName>
    </recommendedName>
</protein>
<accession>A0ABN6U2L2</accession>
<dbReference type="InterPro" id="IPR025734">
    <property type="entry name" value="EspG"/>
</dbReference>
<keyword evidence="3" id="KW-0963">Cytoplasm</keyword>
<proteinExistence type="inferred from homology"/>
<gene>
    <name evidence="5" type="ORF">IFM12276_22840</name>
</gene>
<evidence type="ECO:0000256" key="3">
    <source>
        <dbReference type="ARBA" id="ARBA00022490"/>
    </source>
</evidence>
<evidence type="ECO:0000256" key="4">
    <source>
        <dbReference type="ARBA" id="ARBA00023186"/>
    </source>
</evidence>
<evidence type="ECO:0000256" key="1">
    <source>
        <dbReference type="ARBA" id="ARBA00004496"/>
    </source>
</evidence>
<sequence>MIERTWRLTGLEYLVMRERLVGRRMNWPFAYRSDIHGHYDFQFAKARVWGELQASWDAALADVLVKSLRADIRIALQAVDHSALEALAGRKVLAAKLFNDRAVLIEGFHTTTFDSHDELEITECTATALPRLIVEKLPPEPAGTQSRVELLNSDTEAGFDHWHGRNSLYDEGDRDIDLRGRRWQAAQKGFVGAMQITHGHSTFGPRGQVTRWIIWEDHPGDGRYLIDPGPPVAAVAVDADGLGKLIERECAELMLVRDDESRQGVARASVYDDEL</sequence>
<dbReference type="EMBL" id="AP026978">
    <property type="protein sequence ID" value="BDT99255.1"/>
    <property type="molecule type" value="Genomic_DNA"/>
</dbReference>
<dbReference type="Pfam" id="PF14011">
    <property type="entry name" value="ESX-1_EspG"/>
    <property type="match status" value="1"/>
</dbReference>
<keyword evidence="6" id="KW-1185">Reference proteome</keyword>